<evidence type="ECO:0000256" key="1">
    <source>
        <dbReference type="SAM" id="MobiDB-lite"/>
    </source>
</evidence>
<evidence type="ECO:0000313" key="3">
    <source>
        <dbReference type="Proteomes" id="UP001140949"/>
    </source>
</evidence>
<dbReference type="AlphaFoldDB" id="A0AAX6FTV5"/>
<reference evidence="2" key="1">
    <citation type="journal article" date="2023" name="GigaByte">
        <title>Genome assembly of the bearded iris, Iris pallida Lam.</title>
        <authorList>
            <person name="Bruccoleri R.E."/>
            <person name="Oakeley E.J."/>
            <person name="Faust A.M.E."/>
            <person name="Altorfer M."/>
            <person name="Dessus-Babus S."/>
            <person name="Burckhardt D."/>
            <person name="Oertli M."/>
            <person name="Naumann U."/>
            <person name="Petersen F."/>
            <person name="Wong J."/>
        </authorList>
    </citation>
    <scope>NUCLEOTIDE SEQUENCE</scope>
    <source>
        <strain evidence="2">GSM-AAB239-AS_SAM_17_03QT</strain>
    </source>
</reference>
<feature type="region of interest" description="Disordered" evidence="1">
    <location>
        <begin position="1"/>
        <end position="45"/>
    </location>
</feature>
<keyword evidence="3" id="KW-1185">Reference proteome</keyword>
<evidence type="ECO:0000313" key="2">
    <source>
        <dbReference type="EMBL" id="KAJ6819832.1"/>
    </source>
</evidence>
<organism evidence="2 3">
    <name type="scientific">Iris pallida</name>
    <name type="common">Sweet iris</name>
    <dbReference type="NCBI Taxonomy" id="29817"/>
    <lineage>
        <taxon>Eukaryota</taxon>
        <taxon>Viridiplantae</taxon>
        <taxon>Streptophyta</taxon>
        <taxon>Embryophyta</taxon>
        <taxon>Tracheophyta</taxon>
        <taxon>Spermatophyta</taxon>
        <taxon>Magnoliopsida</taxon>
        <taxon>Liliopsida</taxon>
        <taxon>Asparagales</taxon>
        <taxon>Iridaceae</taxon>
        <taxon>Iridoideae</taxon>
        <taxon>Irideae</taxon>
        <taxon>Iris</taxon>
    </lineage>
</organism>
<reference evidence="2" key="2">
    <citation type="submission" date="2023-04" db="EMBL/GenBank/DDBJ databases">
        <authorList>
            <person name="Bruccoleri R.E."/>
            <person name="Oakeley E.J."/>
            <person name="Faust A.-M."/>
            <person name="Dessus-Babus S."/>
            <person name="Altorfer M."/>
            <person name="Burckhardt D."/>
            <person name="Oertli M."/>
            <person name="Naumann U."/>
            <person name="Petersen F."/>
            <person name="Wong J."/>
        </authorList>
    </citation>
    <scope>NUCLEOTIDE SEQUENCE</scope>
    <source>
        <strain evidence="2">GSM-AAB239-AS_SAM_17_03QT</strain>
        <tissue evidence="2">Leaf</tissue>
    </source>
</reference>
<sequence>MGETGLTGEEDWRQSTTSTWGGAGGTARAHSAGVRGAERRPREHGELTLRRCCQLGKGGVRWRMEGRGGRSGK</sequence>
<protein>
    <submittedName>
        <fullName evidence="2">Vegetative cell wall protein gp1-like</fullName>
    </submittedName>
</protein>
<dbReference type="EMBL" id="JANAVB010025999">
    <property type="protein sequence ID" value="KAJ6819832.1"/>
    <property type="molecule type" value="Genomic_DNA"/>
</dbReference>
<feature type="compositionally biased region" description="Basic and acidic residues" evidence="1">
    <location>
        <begin position="36"/>
        <end position="45"/>
    </location>
</feature>
<gene>
    <name evidence="2" type="ORF">M6B38_401495</name>
</gene>
<dbReference type="Proteomes" id="UP001140949">
    <property type="component" value="Unassembled WGS sequence"/>
</dbReference>
<name>A0AAX6FTV5_IRIPA</name>
<accession>A0AAX6FTV5</accession>
<proteinExistence type="predicted"/>
<comment type="caution">
    <text evidence="2">The sequence shown here is derived from an EMBL/GenBank/DDBJ whole genome shotgun (WGS) entry which is preliminary data.</text>
</comment>